<keyword evidence="9" id="KW-1185">Reference proteome</keyword>
<dbReference type="EMBL" id="LNZH02000151">
    <property type="protein sequence ID" value="OCB89676.1"/>
    <property type="molecule type" value="Genomic_DNA"/>
</dbReference>
<comment type="subcellular location">
    <subcellularLocation>
        <location evidence="7">Membrane</location>
        <topology evidence="7">Multi-pass membrane protein</topology>
    </subcellularLocation>
</comment>
<dbReference type="GO" id="GO:0016020">
    <property type="term" value="C:membrane"/>
    <property type="evidence" value="ECO:0007669"/>
    <property type="project" value="UniProtKB-SubCell"/>
</dbReference>
<accession>A0A9Q5I182</accession>
<dbReference type="InterPro" id="IPR038869">
    <property type="entry name" value="DLT1"/>
</dbReference>
<reference evidence="8" key="1">
    <citation type="submission" date="2016-06" db="EMBL/GenBank/DDBJ databases">
        <title>Draft Genome sequence of the fungus Inonotus baumii.</title>
        <authorList>
            <person name="Zhu H."/>
            <person name="Lin W."/>
        </authorList>
    </citation>
    <scope>NUCLEOTIDE SEQUENCE</scope>
    <source>
        <strain evidence="8">821</strain>
    </source>
</reference>
<protein>
    <recommendedName>
        <fullName evidence="3 7">Defect at low temperature protein 1</fullName>
    </recommendedName>
</protein>
<gene>
    <name evidence="7" type="primary">DLT1</name>
    <name evidence="8" type="ORF">A7U60_g3153</name>
</gene>
<evidence type="ECO:0000256" key="4">
    <source>
        <dbReference type="ARBA" id="ARBA00022692"/>
    </source>
</evidence>
<keyword evidence="6 7" id="KW-0472">Membrane</keyword>
<evidence type="ECO:0000256" key="5">
    <source>
        <dbReference type="ARBA" id="ARBA00022989"/>
    </source>
</evidence>
<name>A0A9Q5I182_SANBA</name>
<dbReference type="Proteomes" id="UP000757232">
    <property type="component" value="Unassembled WGS sequence"/>
</dbReference>
<comment type="similarity">
    <text evidence="2 7">Belongs to the DLT1 family.</text>
</comment>
<comment type="function">
    <text evidence="1 7">Required for growth under high-pressure and low-temperature conditions.</text>
</comment>
<proteinExistence type="inferred from homology"/>
<evidence type="ECO:0000313" key="9">
    <source>
        <dbReference type="Proteomes" id="UP000757232"/>
    </source>
</evidence>
<evidence type="ECO:0000256" key="3">
    <source>
        <dbReference type="ARBA" id="ARBA00021353"/>
    </source>
</evidence>
<evidence type="ECO:0000256" key="7">
    <source>
        <dbReference type="RuleBase" id="RU367100"/>
    </source>
</evidence>
<dbReference type="PANTHER" id="PTHR40021:SF1">
    <property type="entry name" value="DEFECT AT LOW TEMPERATURE PROTEIN 1"/>
    <property type="match status" value="1"/>
</dbReference>
<evidence type="ECO:0000256" key="2">
    <source>
        <dbReference type="ARBA" id="ARBA00005550"/>
    </source>
</evidence>
<dbReference type="AlphaFoldDB" id="A0A9Q5I182"/>
<evidence type="ECO:0000313" key="8">
    <source>
        <dbReference type="EMBL" id="OCB89676.1"/>
    </source>
</evidence>
<dbReference type="OrthoDB" id="337038at2759"/>
<keyword evidence="5 7" id="KW-1133">Transmembrane helix</keyword>
<keyword evidence="4 7" id="KW-0812">Transmembrane</keyword>
<comment type="caution">
    <text evidence="8">The sequence shown here is derived from an EMBL/GenBank/DDBJ whole genome shotgun (WGS) entry which is preliminary data.</text>
</comment>
<organism evidence="8 9">
    <name type="scientific">Sanghuangporus baumii</name>
    <name type="common">Phellinus baumii</name>
    <dbReference type="NCBI Taxonomy" id="108892"/>
    <lineage>
        <taxon>Eukaryota</taxon>
        <taxon>Fungi</taxon>
        <taxon>Dikarya</taxon>
        <taxon>Basidiomycota</taxon>
        <taxon>Agaricomycotina</taxon>
        <taxon>Agaricomycetes</taxon>
        <taxon>Hymenochaetales</taxon>
        <taxon>Hymenochaetaceae</taxon>
        <taxon>Sanghuangporus</taxon>
    </lineage>
</organism>
<evidence type="ECO:0000256" key="1">
    <source>
        <dbReference type="ARBA" id="ARBA00002489"/>
    </source>
</evidence>
<evidence type="ECO:0000256" key="6">
    <source>
        <dbReference type="ARBA" id="ARBA00023136"/>
    </source>
</evidence>
<sequence length="235" mass="25696">MIMPILPKMRLRLTISAFARLSYLIIVLVVAFLLLISAVFLLSQAIRTSASRNWTGNIDAFVIGAAYVFVLVVSLLLCLKRRLSVRLQLTRIPKGRVAVGKGDLPKAVHLFIEEELLRASAIVYSSLPKAESRNGWGSPGTKYEGVRFRTAVLDLVAPVDAAARAVIPSMPPLSPHVPLASHLRHIAPLISADAHGETYFETFTYAVEKARYSSAEMTQPEFEAAIEAGNAIVNM</sequence>
<feature type="transmembrane region" description="Helical" evidence="7">
    <location>
        <begin position="21"/>
        <end position="46"/>
    </location>
</feature>
<feature type="transmembrane region" description="Helical" evidence="7">
    <location>
        <begin position="58"/>
        <end position="79"/>
    </location>
</feature>
<dbReference type="PANTHER" id="PTHR40021">
    <property type="entry name" value="DEFECT AT LOW TEMPERATURE PROTEIN 1"/>
    <property type="match status" value="1"/>
</dbReference>